<dbReference type="EMBL" id="PIQA01000006">
    <property type="protein sequence ID" value="RUO64313.1"/>
    <property type="molecule type" value="Genomic_DNA"/>
</dbReference>
<name>A0A432YRM3_9GAMM</name>
<accession>A0A432YRM3</accession>
<evidence type="ECO:0000313" key="1">
    <source>
        <dbReference type="EMBL" id="RUO64313.1"/>
    </source>
</evidence>
<dbReference type="SUPFAM" id="SSF53448">
    <property type="entry name" value="Nucleotide-diphospho-sugar transferases"/>
    <property type="match status" value="1"/>
</dbReference>
<evidence type="ECO:0008006" key="3">
    <source>
        <dbReference type="Google" id="ProtNLM"/>
    </source>
</evidence>
<dbReference type="InterPro" id="IPR029044">
    <property type="entry name" value="Nucleotide-diphossugar_trans"/>
</dbReference>
<evidence type="ECO:0000313" key="2">
    <source>
        <dbReference type="Proteomes" id="UP000288361"/>
    </source>
</evidence>
<proteinExistence type="predicted"/>
<protein>
    <recommendedName>
        <fullName evidence="3">Glycosyltransferase 2-like domain-containing protein</fullName>
    </recommendedName>
</protein>
<gene>
    <name evidence="1" type="ORF">CWI73_09155</name>
</gene>
<organism evidence="1 2">
    <name type="scientific">Idiomarina piscisalsi</name>
    <dbReference type="NCBI Taxonomy" id="1096243"/>
    <lineage>
        <taxon>Bacteria</taxon>
        <taxon>Pseudomonadati</taxon>
        <taxon>Pseudomonadota</taxon>
        <taxon>Gammaproteobacteria</taxon>
        <taxon>Alteromonadales</taxon>
        <taxon>Idiomarinaceae</taxon>
        <taxon>Idiomarina</taxon>
    </lineage>
</organism>
<dbReference type="RefSeq" id="WP_126752494.1">
    <property type="nucleotide sequence ID" value="NZ_JBHUMT010000015.1"/>
</dbReference>
<sequence length="354" mass="40406">MDLNFDELAVMYRESLVLRQNKISHDELQKYLLSLHELLTRFDKGSHFVLPFVSRIKRNLILSSKISCKGAISRLSDGVPRFVVITAVWKRAELTELFYRYYSNLKAELSGVCEIDILAVGSEGKVSREESEVYNVDYIEASNKPLNEKWQTAAEALRKKAFDAAIVIGSDDFLSPSVFKRYVELYKEGANVIGFIDGHFYNTATNEMLFWKGYGGPKKQLGMPERVGESIGMGRMLSRDVLERLDFEVWSGEPINNGLDLRMRQNLAKIGFLHVEYAEMNVGSFKRAIPNAIVTLKSGSEHMLLDVKYQTNVTDFEKYRTNSSAVHDPLSKIRAHFGEELVERLKMLSNHELN</sequence>
<dbReference type="Proteomes" id="UP000288361">
    <property type="component" value="Unassembled WGS sequence"/>
</dbReference>
<reference evidence="1 2" key="1">
    <citation type="journal article" date="2011" name="Front. Microbiol.">
        <title>Genomic signatures of strain selection and enhancement in Bacillus atrophaeus var. globigii, a historical biowarfare simulant.</title>
        <authorList>
            <person name="Gibbons H.S."/>
            <person name="Broomall S.M."/>
            <person name="McNew L.A."/>
            <person name="Daligault H."/>
            <person name="Chapman C."/>
            <person name="Bruce D."/>
            <person name="Karavis M."/>
            <person name="Krepps M."/>
            <person name="McGregor P.A."/>
            <person name="Hong C."/>
            <person name="Park K.H."/>
            <person name="Akmal A."/>
            <person name="Feldman A."/>
            <person name="Lin J.S."/>
            <person name="Chang W.E."/>
            <person name="Higgs B.W."/>
            <person name="Demirev P."/>
            <person name="Lindquist J."/>
            <person name="Liem A."/>
            <person name="Fochler E."/>
            <person name="Read T.D."/>
            <person name="Tapia R."/>
            <person name="Johnson S."/>
            <person name="Bishop-Lilly K.A."/>
            <person name="Detter C."/>
            <person name="Han C."/>
            <person name="Sozhamannan S."/>
            <person name="Rosenzweig C.N."/>
            <person name="Skowronski E.W."/>
        </authorList>
    </citation>
    <scope>NUCLEOTIDE SEQUENCE [LARGE SCALE GENOMIC DNA]</scope>
    <source>
        <strain evidence="1 2">TPS4-2</strain>
    </source>
</reference>
<comment type="caution">
    <text evidence="1">The sequence shown here is derived from an EMBL/GenBank/DDBJ whole genome shotgun (WGS) entry which is preliminary data.</text>
</comment>
<dbReference type="AlphaFoldDB" id="A0A432YRM3"/>